<dbReference type="AlphaFoldDB" id="T1CAL5"/>
<gene>
    <name evidence="1" type="ORF">B2A_02728</name>
</gene>
<comment type="caution">
    <text evidence="1">The sequence shown here is derived from an EMBL/GenBank/DDBJ whole genome shotgun (WGS) entry which is preliminary data.</text>
</comment>
<organism evidence="1">
    <name type="scientific">mine drainage metagenome</name>
    <dbReference type="NCBI Taxonomy" id="410659"/>
    <lineage>
        <taxon>unclassified sequences</taxon>
        <taxon>metagenomes</taxon>
        <taxon>ecological metagenomes</taxon>
    </lineage>
</organism>
<sequence>RTPEVMVKVLSKDSNNLRSVARHLNYIGRHGCLQLETDDGDRLQRRDAGQNLVEDWDLDLDENRRDSAL</sequence>
<accession>T1CAL5</accession>
<name>T1CAL5_9ZZZZ</name>
<protein>
    <submittedName>
        <fullName evidence="1">Uncharacterized protein</fullName>
    </submittedName>
</protein>
<dbReference type="EMBL" id="AUZZ01001852">
    <property type="protein sequence ID" value="EQD62639.1"/>
    <property type="molecule type" value="Genomic_DNA"/>
</dbReference>
<feature type="non-terminal residue" evidence="1">
    <location>
        <position position="69"/>
    </location>
</feature>
<evidence type="ECO:0000313" key="1">
    <source>
        <dbReference type="EMBL" id="EQD62639.1"/>
    </source>
</evidence>
<reference evidence="1" key="2">
    <citation type="journal article" date="2014" name="ISME J.">
        <title>Microbial stratification in low pH oxic and suboxic macroscopic growths along an acid mine drainage.</title>
        <authorList>
            <person name="Mendez-Garcia C."/>
            <person name="Mesa V."/>
            <person name="Sprenger R.R."/>
            <person name="Richter M."/>
            <person name="Diez M.S."/>
            <person name="Solano J."/>
            <person name="Bargiela R."/>
            <person name="Golyshina O.V."/>
            <person name="Manteca A."/>
            <person name="Ramos J.L."/>
            <person name="Gallego J.R."/>
            <person name="Llorente I."/>
            <person name="Martins Dos Santos V.A."/>
            <person name="Jensen O.N."/>
            <person name="Pelaez A.I."/>
            <person name="Sanchez J."/>
            <person name="Ferrer M."/>
        </authorList>
    </citation>
    <scope>NUCLEOTIDE SEQUENCE</scope>
</reference>
<feature type="non-terminal residue" evidence="1">
    <location>
        <position position="1"/>
    </location>
</feature>
<proteinExistence type="predicted"/>
<reference evidence="1" key="1">
    <citation type="submission" date="2013-08" db="EMBL/GenBank/DDBJ databases">
        <authorList>
            <person name="Mendez C."/>
            <person name="Richter M."/>
            <person name="Ferrer M."/>
            <person name="Sanchez J."/>
        </authorList>
    </citation>
    <scope>NUCLEOTIDE SEQUENCE</scope>
</reference>